<protein>
    <recommendedName>
        <fullName evidence="2">Xylanolytic transcriptional activator regulatory domain-containing protein</fullName>
    </recommendedName>
</protein>
<dbReference type="AlphaFoldDB" id="A0A9P4UHP7"/>
<evidence type="ECO:0000313" key="3">
    <source>
        <dbReference type="EMBL" id="KAF2449783.1"/>
    </source>
</evidence>
<dbReference type="Proteomes" id="UP000799764">
    <property type="component" value="Unassembled WGS sequence"/>
</dbReference>
<name>A0A9P4UHP7_9PLEO</name>
<dbReference type="GO" id="GO:0006351">
    <property type="term" value="P:DNA-templated transcription"/>
    <property type="evidence" value="ECO:0007669"/>
    <property type="project" value="InterPro"/>
</dbReference>
<reference evidence="3" key="1">
    <citation type="journal article" date="2020" name="Stud. Mycol.">
        <title>101 Dothideomycetes genomes: a test case for predicting lifestyles and emergence of pathogens.</title>
        <authorList>
            <person name="Haridas S."/>
            <person name="Albert R."/>
            <person name="Binder M."/>
            <person name="Bloem J."/>
            <person name="Labutti K."/>
            <person name="Salamov A."/>
            <person name="Andreopoulos B."/>
            <person name="Baker S."/>
            <person name="Barry K."/>
            <person name="Bills G."/>
            <person name="Bluhm B."/>
            <person name="Cannon C."/>
            <person name="Castanera R."/>
            <person name="Culley D."/>
            <person name="Daum C."/>
            <person name="Ezra D."/>
            <person name="Gonzalez J."/>
            <person name="Henrissat B."/>
            <person name="Kuo A."/>
            <person name="Liang C."/>
            <person name="Lipzen A."/>
            <person name="Lutzoni F."/>
            <person name="Magnuson J."/>
            <person name="Mondo S."/>
            <person name="Nolan M."/>
            <person name="Ohm R."/>
            <person name="Pangilinan J."/>
            <person name="Park H.-J."/>
            <person name="Ramirez L."/>
            <person name="Alfaro M."/>
            <person name="Sun H."/>
            <person name="Tritt A."/>
            <person name="Yoshinaga Y."/>
            <person name="Zwiers L.-H."/>
            <person name="Turgeon B."/>
            <person name="Goodwin S."/>
            <person name="Spatafora J."/>
            <person name="Crous P."/>
            <person name="Grigoriev I."/>
        </authorList>
    </citation>
    <scope>NUCLEOTIDE SEQUENCE</scope>
    <source>
        <strain evidence="3">CBS 690.94</strain>
    </source>
</reference>
<dbReference type="GO" id="GO:0003677">
    <property type="term" value="F:DNA binding"/>
    <property type="evidence" value="ECO:0007669"/>
    <property type="project" value="InterPro"/>
</dbReference>
<dbReference type="InterPro" id="IPR053187">
    <property type="entry name" value="Notoamide_regulator"/>
</dbReference>
<keyword evidence="1" id="KW-0539">Nucleus</keyword>
<dbReference type="GO" id="GO:0008270">
    <property type="term" value="F:zinc ion binding"/>
    <property type="evidence" value="ECO:0007669"/>
    <property type="project" value="InterPro"/>
</dbReference>
<evidence type="ECO:0000259" key="2">
    <source>
        <dbReference type="Pfam" id="PF04082"/>
    </source>
</evidence>
<dbReference type="PANTHER" id="PTHR47256">
    <property type="entry name" value="ZN(II)2CYS6 TRANSCRIPTION FACTOR (EUROFUNG)-RELATED"/>
    <property type="match status" value="1"/>
</dbReference>
<evidence type="ECO:0000313" key="4">
    <source>
        <dbReference type="Proteomes" id="UP000799764"/>
    </source>
</evidence>
<dbReference type="OrthoDB" id="426882at2759"/>
<comment type="caution">
    <text evidence="3">The sequence shown here is derived from an EMBL/GenBank/DDBJ whole genome shotgun (WGS) entry which is preliminary data.</text>
</comment>
<dbReference type="Pfam" id="PF04082">
    <property type="entry name" value="Fungal_trans"/>
    <property type="match status" value="1"/>
</dbReference>
<dbReference type="InterPro" id="IPR007219">
    <property type="entry name" value="XnlR_reg_dom"/>
</dbReference>
<accession>A0A9P4UHP7</accession>
<dbReference type="EMBL" id="MU001494">
    <property type="protein sequence ID" value="KAF2449783.1"/>
    <property type="molecule type" value="Genomic_DNA"/>
</dbReference>
<keyword evidence="4" id="KW-1185">Reference proteome</keyword>
<organism evidence="3 4">
    <name type="scientific">Karstenula rhodostoma CBS 690.94</name>
    <dbReference type="NCBI Taxonomy" id="1392251"/>
    <lineage>
        <taxon>Eukaryota</taxon>
        <taxon>Fungi</taxon>
        <taxon>Dikarya</taxon>
        <taxon>Ascomycota</taxon>
        <taxon>Pezizomycotina</taxon>
        <taxon>Dothideomycetes</taxon>
        <taxon>Pleosporomycetidae</taxon>
        <taxon>Pleosporales</taxon>
        <taxon>Massarineae</taxon>
        <taxon>Didymosphaeriaceae</taxon>
        <taxon>Karstenula</taxon>
    </lineage>
</organism>
<proteinExistence type="predicted"/>
<gene>
    <name evidence="3" type="ORF">P171DRAFT_379973</name>
</gene>
<dbReference type="PANTHER" id="PTHR47256:SF1">
    <property type="entry name" value="ZN(II)2CYS6 TRANSCRIPTION FACTOR (EUROFUNG)"/>
    <property type="match status" value="1"/>
</dbReference>
<feature type="domain" description="Xylanolytic transcriptional activator regulatory" evidence="2">
    <location>
        <begin position="184"/>
        <end position="346"/>
    </location>
</feature>
<sequence length="644" mass="74277">MRKPTPCHYPELDNGLSKRDLQSQVENLRRRVSTFEQFLELLKTVPEEHAATMLEHVRAGTDIDNLLNNLIEADLLLQLSVVPEIRRRYDFPYLKDMPAHLLFEGNRYLDSFVYEATFSRSSSSSTPREKVANDSSRRFLITFPQNAYDKPFRAATIADPMLEKIDISKWTTVTSDNRLLRKYLGSYFQSPSVLSPVFHKDLFLEDMIAGETRFASKLLVNAVLAAGCQSCLDLEDRWMLWNPDNIAYKFMSECKRLWDLEPPERSRLTTIQAALVMNITYNLNANDFIGIQYLDQACRMARALGLFGPARHDTSSKSYRARAITAWAVWSRHAVTCLTYSRPFKIEKPPEVCLPNPLEHRAFYADVRVQYPLSEKLISLHMDYKMYLEAQLYLILGERAGSPPVEKHSLDDAFHLKKKLDHWFDRVTELFDPKILVFPAHFDIHMQYHYWIIRLFQPFVDQSKMPVTPPLTAMSETPQEIVRYSAAMFETLLRLYYLRHSYDTYDAWIIHFVLVLGTNSLKSLYGATPTTQQSVDVLRSSILLAAEGLRQQGKNVYIARVCALGMQNSMRPDDLQLVQTYLSLKPVTQEEQNMIDESVRCLYPVPIVRADGELETRKLGEIMTEVGEPYVVENLSSDEGSLED</sequence>
<evidence type="ECO:0000256" key="1">
    <source>
        <dbReference type="ARBA" id="ARBA00023242"/>
    </source>
</evidence>
<dbReference type="CDD" id="cd12148">
    <property type="entry name" value="fungal_TF_MHR"/>
    <property type="match status" value="1"/>
</dbReference>